<accession>A0AA43QQD8</accession>
<evidence type="ECO:0000256" key="3">
    <source>
        <dbReference type="ARBA" id="ARBA00019539"/>
    </source>
</evidence>
<feature type="compositionally biased region" description="Basic and acidic residues" evidence="5">
    <location>
        <begin position="32"/>
        <end position="43"/>
    </location>
</feature>
<organism evidence="7 8">
    <name type="scientific">Ramalina farinacea</name>
    <dbReference type="NCBI Taxonomy" id="258253"/>
    <lineage>
        <taxon>Eukaryota</taxon>
        <taxon>Fungi</taxon>
        <taxon>Dikarya</taxon>
        <taxon>Ascomycota</taxon>
        <taxon>Pezizomycotina</taxon>
        <taxon>Lecanoromycetes</taxon>
        <taxon>OSLEUM clade</taxon>
        <taxon>Lecanoromycetidae</taxon>
        <taxon>Lecanorales</taxon>
        <taxon>Lecanorineae</taxon>
        <taxon>Ramalinaceae</taxon>
        <taxon>Ramalina</taxon>
    </lineage>
</organism>
<evidence type="ECO:0000256" key="1">
    <source>
        <dbReference type="ARBA" id="ARBA00011408"/>
    </source>
</evidence>
<keyword evidence="8" id="KW-1185">Reference proteome</keyword>
<proteinExistence type="predicted"/>
<dbReference type="PANTHER" id="PTHR31859:SF1">
    <property type="entry name" value="TETRATRICOPEPTIDE REPEAT PROTEIN 39C"/>
    <property type="match status" value="1"/>
</dbReference>
<feature type="compositionally biased region" description="Acidic residues" evidence="5">
    <location>
        <begin position="179"/>
        <end position="190"/>
    </location>
</feature>
<dbReference type="InterPro" id="IPR019412">
    <property type="entry name" value="IML2/TPR_39"/>
</dbReference>
<keyword evidence="6" id="KW-0812">Transmembrane</keyword>
<evidence type="ECO:0000256" key="4">
    <source>
        <dbReference type="ARBA" id="ARBA00043897"/>
    </source>
</evidence>
<dbReference type="PANTHER" id="PTHR31859">
    <property type="entry name" value="TETRATRICOPEPTIDE REPEAT PROTEIN 39 FAMILY MEMBER"/>
    <property type="match status" value="1"/>
</dbReference>
<feature type="transmembrane region" description="Helical" evidence="6">
    <location>
        <begin position="262"/>
        <end position="285"/>
    </location>
</feature>
<dbReference type="Pfam" id="PF10300">
    <property type="entry name" value="Iml2-TPR_39"/>
    <property type="match status" value="1"/>
</dbReference>
<evidence type="ECO:0000313" key="7">
    <source>
        <dbReference type="EMBL" id="MDI1490708.1"/>
    </source>
</evidence>
<dbReference type="GO" id="GO:0005829">
    <property type="term" value="C:cytosol"/>
    <property type="evidence" value="ECO:0007669"/>
    <property type="project" value="TreeGrafter"/>
</dbReference>
<keyword evidence="6" id="KW-1133">Transmembrane helix</keyword>
<evidence type="ECO:0000256" key="6">
    <source>
        <dbReference type="SAM" id="Phobius"/>
    </source>
</evidence>
<dbReference type="Proteomes" id="UP001161017">
    <property type="component" value="Unassembled WGS sequence"/>
</dbReference>
<name>A0AA43QQD8_9LECA</name>
<dbReference type="GO" id="GO:0005741">
    <property type="term" value="C:mitochondrial outer membrane"/>
    <property type="evidence" value="ECO:0007669"/>
    <property type="project" value="TreeGrafter"/>
</dbReference>
<keyword evidence="6" id="KW-0472">Membrane</keyword>
<evidence type="ECO:0000313" key="8">
    <source>
        <dbReference type="Proteomes" id="UP001161017"/>
    </source>
</evidence>
<feature type="region of interest" description="Disordered" evidence="5">
    <location>
        <begin position="108"/>
        <end position="190"/>
    </location>
</feature>
<dbReference type="AlphaFoldDB" id="A0AA43QQD8"/>
<comment type="subunit">
    <text evidence="1">Interacts with lipid droplet proteins.</text>
</comment>
<dbReference type="GO" id="GO:0005634">
    <property type="term" value="C:nucleus"/>
    <property type="evidence" value="ECO:0007669"/>
    <property type="project" value="TreeGrafter"/>
</dbReference>
<comment type="caution">
    <text evidence="7">The sequence shown here is derived from an EMBL/GenBank/DDBJ whole genome shotgun (WGS) entry which is preliminary data.</text>
</comment>
<evidence type="ECO:0000256" key="5">
    <source>
        <dbReference type="SAM" id="MobiDB-lite"/>
    </source>
</evidence>
<sequence>MVAFLRATLGFEQEIMKQAADRLAEAEASASTDHRKAQKDPHAFRSSIYPPGSEFALCHAETQLMSAVIGVLNESLTESIKGFYKLRKAYVTLDTILAAEASYMRKREGLGMSSPAQRSAASLRSNRSARSMKGGAVNGAGVAPSIRPSPLHAEDKTADGSTAPERNEVKGGIHGPNVNEEESDEEFFDAEDDHKDDKLPEYMGNLEINGQSKKPKNGFTKDGAEPPKQLPERLDLLTHDPDSDIFSNPIDVFIHSGANLCFGLLLVMISMIPPAFSKLLFIIGFHGDKERGVRMLWQASKFHNINGAFAGLIVLGYYNTLIGFADIVPDNDPAILKENPTEGYPRQRCEALLQDMRARHPKSHLWLLEEARMNAFNKHLTRAVRMLDTSTKSPLKQVEALKMFEKSLDAMYSHDFALCSTSFIACVSLNNWSHALYYYIAGAAQIELYRAHKLTDPATAKKHAAKADELLHLAPQHAGKKKFMARQLPFDVFVTRKLKKWDTRAHEWSCPFVDAVGVSPLEEMIFFWNGYKRMDDAQLSASLTHLSWSSDPQQNSQWKSHESGADERAVLAVLTAATLRNLRRYDEARQILQRDVLSVDRSELKGGLRDDWTAPAAHYEMGVVCWMEKDALGVVGNGNGGTRDPASLTEKKVRECEAWIEKAAKWEGYELDARIGLKIATAQDTLKRWFERWKGERRG</sequence>
<evidence type="ECO:0000256" key="2">
    <source>
        <dbReference type="ARBA" id="ARBA00018424"/>
    </source>
</evidence>
<comment type="function">
    <text evidence="4">Inclusion body (IB) resident protein that interacts strongly with lipid droplet (LD) proteins. Involved in LD-mediated IB clearing after protein folding stress, probably by enabling access to the IBs of an LD-stored soluble sterol derivative that acts as a chaperone in inclusion clearing.</text>
</comment>
<protein>
    <recommendedName>
        <fullName evidence="2">Inclusion body clearance protein IML2</fullName>
    </recommendedName>
    <alternativeName>
        <fullName evidence="3">Inclusion body clearance protein iml2</fullName>
    </alternativeName>
</protein>
<reference evidence="7" key="1">
    <citation type="journal article" date="2023" name="Genome Biol. Evol.">
        <title>First Whole Genome Sequence and Flow Cytometry Genome Size Data for the Lichen-Forming Fungus Ramalina farinacea (Ascomycota).</title>
        <authorList>
            <person name="Llewellyn T."/>
            <person name="Mian S."/>
            <person name="Hill R."/>
            <person name="Leitch I.J."/>
            <person name="Gaya E."/>
        </authorList>
    </citation>
    <scope>NUCLEOTIDE SEQUENCE</scope>
    <source>
        <strain evidence="7">LIQ254RAFAR</strain>
    </source>
</reference>
<feature type="transmembrane region" description="Helical" evidence="6">
    <location>
        <begin position="305"/>
        <end position="325"/>
    </location>
</feature>
<feature type="region of interest" description="Disordered" evidence="5">
    <location>
        <begin position="206"/>
        <end position="227"/>
    </location>
</feature>
<feature type="region of interest" description="Disordered" evidence="5">
    <location>
        <begin position="26"/>
        <end position="45"/>
    </location>
</feature>
<gene>
    <name evidence="7" type="primary">IML2</name>
    <name evidence="7" type="ORF">OHK93_001912</name>
</gene>
<feature type="compositionally biased region" description="Low complexity" evidence="5">
    <location>
        <begin position="116"/>
        <end position="131"/>
    </location>
</feature>
<dbReference type="EMBL" id="JAPUFD010000012">
    <property type="protein sequence ID" value="MDI1490708.1"/>
    <property type="molecule type" value="Genomic_DNA"/>
</dbReference>